<keyword evidence="3" id="KW-0812">Transmembrane</keyword>
<dbReference type="InterPro" id="IPR050352">
    <property type="entry name" value="ABCG_transporters"/>
</dbReference>
<reference evidence="6" key="1">
    <citation type="journal article" date="2012" name="Nature">
        <title>The oyster genome reveals stress adaptation and complexity of shell formation.</title>
        <authorList>
            <person name="Zhang G."/>
            <person name="Fang X."/>
            <person name="Guo X."/>
            <person name="Li L."/>
            <person name="Luo R."/>
            <person name="Xu F."/>
            <person name="Yang P."/>
            <person name="Zhang L."/>
            <person name="Wang X."/>
            <person name="Qi H."/>
            <person name="Xiong Z."/>
            <person name="Que H."/>
            <person name="Xie Y."/>
            <person name="Holland P.W."/>
            <person name="Paps J."/>
            <person name="Zhu Y."/>
            <person name="Wu F."/>
            <person name="Chen Y."/>
            <person name="Wang J."/>
            <person name="Peng C."/>
            <person name="Meng J."/>
            <person name="Yang L."/>
            <person name="Liu J."/>
            <person name="Wen B."/>
            <person name="Zhang N."/>
            <person name="Huang Z."/>
            <person name="Zhu Q."/>
            <person name="Feng Y."/>
            <person name="Mount A."/>
            <person name="Hedgecock D."/>
            <person name="Xu Z."/>
            <person name="Liu Y."/>
            <person name="Domazet-Loso T."/>
            <person name="Du Y."/>
            <person name="Sun X."/>
            <person name="Zhang S."/>
            <person name="Liu B."/>
            <person name="Cheng P."/>
            <person name="Jiang X."/>
            <person name="Li J."/>
            <person name="Fan D."/>
            <person name="Wang W."/>
            <person name="Fu W."/>
            <person name="Wang T."/>
            <person name="Wang B."/>
            <person name="Zhang J."/>
            <person name="Peng Z."/>
            <person name="Li Y."/>
            <person name="Li N."/>
            <person name="Wang J."/>
            <person name="Chen M."/>
            <person name="He Y."/>
            <person name="Tan F."/>
            <person name="Song X."/>
            <person name="Zheng Q."/>
            <person name="Huang R."/>
            <person name="Yang H."/>
            <person name="Du X."/>
            <person name="Chen L."/>
            <person name="Yang M."/>
            <person name="Gaffney P.M."/>
            <person name="Wang S."/>
            <person name="Luo L."/>
            <person name="She Z."/>
            <person name="Ming Y."/>
            <person name="Huang W."/>
            <person name="Zhang S."/>
            <person name="Huang B."/>
            <person name="Zhang Y."/>
            <person name="Qu T."/>
            <person name="Ni P."/>
            <person name="Miao G."/>
            <person name="Wang J."/>
            <person name="Wang Q."/>
            <person name="Steinberg C.E."/>
            <person name="Wang H."/>
            <person name="Li N."/>
            <person name="Qian L."/>
            <person name="Zhang G."/>
            <person name="Li Y."/>
            <person name="Yang H."/>
            <person name="Liu X."/>
            <person name="Wang J."/>
            <person name="Yin Y."/>
            <person name="Wang J."/>
        </authorList>
    </citation>
    <scope>NUCLEOTIDE SEQUENCE [LARGE SCALE GENOMIC DNA]</scope>
    <source>
        <strain evidence="6">05x7-T-G4-1.051#20</strain>
    </source>
</reference>
<dbReference type="InParanoid" id="K1P6Z3"/>
<dbReference type="HOGENOM" id="CLU_1504871_0_0_1"/>
<gene>
    <name evidence="6" type="ORF">CGI_10001039</name>
</gene>
<dbReference type="EMBL" id="JH823050">
    <property type="protein sequence ID" value="EKC17348.1"/>
    <property type="molecule type" value="Genomic_DNA"/>
</dbReference>
<evidence type="ECO:0000256" key="3">
    <source>
        <dbReference type="ARBA" id="ARBA00022692"/>
    </source>
</evidence>
<dbReference type="GO" id="GO:0005886">
    <property type="term" value="C:plasma membrane"/>
    <property type="evidence" value="ECO:0007669"/>
    <property type="project" value="TreeGrafter"/>
</dbReference>
<keyword evidence="5" id="KW-0472">Membrane</keyword>
<evidence type="ECO:0000256" key="1">
    <source>
        <dbReference type="ARBA" id="ARBA00004141"/>
    </source>
</evidence>
<evidence type="ECO:0000313" key="6">
    <source>
        <dbReference type="EMBL" id="EKC17348.1"/>
    </source>
</evidence>
<protein>
    <submittedName>
        <fullName evidence="6">Protein white</fullName>
    </submittedName>
</protein>
<keyword evidence="4" id="KW-1133">Transmembrane helix</keyword>
<dbReference type="AlphaFoldDB" id="K1P6Z3"/>
<sequence length="179" mass="20266">MNVLTFRNIRSLAISGDIKINDRVVNRDQMNDISAYLQQDDLFLGTLTVREHLLFKLLMNPPLMFCDEPTSGLDSFMASSVIQCLKMLVHKGHTVLCTIHQPSSEVFALFDDQGYPCPMNYNPGDHFILTLAMVPGHEQTCHRKIETSANVVETALVIYGRIQLCTVLLNLIVELRSWN</sequence>
<comment type="subcellular location">
    <subcellularLocation>
        <location evidence="1">Membrane</location>
        <topology evidence="1">Multi-pass membrane protein</topology>
    </subcellularLocation>
</comment>
<proteinExistence type="predicted"/>
<evidence type="ECO:0000256" key="4">
    <source>
        <dbReference type="ARBA" id="ARBA00022989"/>
    </source>
</evidence>
<dbReference type="SUPFAM" id="SSF52540">
    <property type="entry name" value="P-loop containing nucleoside triphosphate hydrolases"/>
    <property type="match status" value="1"/>
</dbReference>
<dbReference type="InterPro" id="IPR027417">
    <property type="entry name" value="P-loop_NTPase"/>
</dbReference>
<dbReference type="PANTHER" id="PTHR48041:SF139">
    <property type="entry name" value="PROTEIN SCARLET"/>
    <property type="match status" value="1"/>
</dbReference>
<dbReference type="PANTHER" id="PTHR48041">
    <property type="entry name" value="ABC TRANSPORTER G FAMILY MEMBER 28"/>
    <property type="match status" value="1"/>
</dbReference>
<accession>K1P6Z3</accession>
<dbReference type="Gene3D" id="3.40.50.300">
    <property type="entry name" value="P-loop containing nucleotide triphosphate hydrolases"/>
    <property type="match status" value="1"/>
</dbReference>
<keyword evidence="2" id="KW-0813">Transport</keyword>
<evidence type="ECO:0000256" key="5">
    <source>
        <dbReference type="ARBA" id="ARBA00023136"/>
    </source>
</evidence>
<organism evidence="6">
    <name type="scientific">Magallana gigas</name>
    <name type="common">Pacific oyster</name>
    <name type="synonym">Crassostrea gigas</name>
    <dbReference type="NCBI Taxonomy" id="29159"/>
    <lineage>
        <taxon>Eukaryota</taxon>
        <taxon>Metazoa</taxon>
        <taxon>Spiralia</taxon>
        <taxon>Lophotrochozoa</taxon>
        <taxon>Mollusca</taxon>
        <taxon>Bivalvia</taxon>
        <taxon>Autobranchia</taxon>
        <taxon>Pteriomorphia</taxon>
        <taxon>Ostreida</taxon>
        <taxon>Ostreoidea</taxon>
        <taxon>Ostreidae</taxon>
        <taxon>Magallana</taxon>
    </lineage>
</organism>
<evidence type="ECO:0000256" key="2">
    <source>
        <dbReference type="ARBA" id="ARBA00022448"/>
    </source>
</evidence>
<name>K1P6Z3_MAGGI</name>
<dbReference type="GO" id="GO:0042626">
    <property type="term" value="F:ATPase-coupled transmembrane transporter activity"/>
    <property type="evidence" value="ECO:0007669"/>
    <property type="project" value="TreeGrafter"/>
</dbReference>